<dbReference type="AlphaFoldDB" id="A0A0V0HVI3"/>
<protein>
    <submittedName>
        <fullName evidence="2">Putative ovule protein</fullName>
    </submittedName>
</protein>
<evidence type="ECO:0000313" key="2">
    <source>
        <dbReference type="EMBL" id="JAP24380.1"/>
    </source>
</evidence>
<reference evidence="2" key="1">
    <citation type="submission" date="2015-12" db="EMBL/GenBank/DDBJ databases">
        <title>Gene expression during late stages of embryo sac development: a critical building block for successful pollen-pistil interactions.</title>
        <authorList>
            <person name="Liu Y."/>
            <person name="Joly V."/>
            <person name="Sabar M."/>
            <person name="Matton D.P."/>
        </authorList>
    </citation>
    <scope>NUCLEOTIDE SEQUENCE</scope>
</reference>
<keyword evidence="1" id="KW-0732">Signal</keyword>
<dbReference type="EMBL" id="GEDG01014448">
    <property type="protein sequence ID" value="JAP24380.1"/>
    <property type="molecule type" value="Transcribed_RNA"/>
</dbReference>
<organism evidence="2">
    <name type="scientific">Solanum chacoense</name>
    <name type="common">Chaco potato</name>
    <dbReference type="NCBI Taxonomy" id="4108"/>
    <lineage>
        <taxon>Eukaryota</taxon>
        <taxon>Viridiplantae</taxon>
        <taxon>Streptophyta</taxon>
        <taxon>Embryophyta</taxon>
        <taxon>Tracheophyta</taxon>
        <taxon>Spermatophyta</taxon>
        <taxon>Magnoliopsida</taxon>
        <taxon>eudicotyledons</taxon>
        <taxon>Gunneridae</taxon>
        <taxon>Pentapetalae</taxon>
        <taxon>asterids</taxon>
        <taxon>lamiids</taxon>
        <taxon>Solanales</taxon>
        <taxon>Solanaceae</taxon>
        <taxon>Solanoideae</taxon>
        <taxon>Solaneae</taxon>
        <taxon>Solanum</taxon>
    </lineage>
</organism>
<proteinExistence type="predicted"/>
<feature type="signal peptide" evidence="1">
    <location>
        <begin position="1"/>
        <end position="19"/>
    </location>
</feature>
<sequence>MPFMLGVSLMPLELSLSQALDLASVLERGILGAQYYRKKRRYQLLYLVLHNSISSSWMNFAAKVCGHSIIKNFE</sequence>
<accession>A0A0V0HVI3</accession>
<name>A0A0V0HVI3_SOLCH</name>
<feature type="chain" id="PRO_5006866113" evidence="1">
    <location>
        <begin position="20"/>
        <end position="74"/>
    </location>
</feature>
<evidence type="ECO:0000256" key="1">
    <source>
        <dbReference type="SAM" id="SignalP"/>
    </source>
</evidence>